<sequence>VQQSADPVVAEFQRFFQPHQTIGDEL</sequence>
<gene>
    <name evidence="1" type="ORF">METZ01_LOCUS293688</name>
</gene>
<name>A0A382LVQ7_9ZZZZ</name>
<reference evidence="1" key="1">
    <citation type="submission" date="2018-05" db="EMBL/GenBank/DDBJ databases">
        <authorList>
            <person name="Lanie J.A."/>
            <person name="Ng W.-L."/>
            <person name="Kazmierczak K.M."/>
            <person name="Andrzejewski T.M."/>
            <person name="Davidsen T.M."/>
            <person name="Wayne K.J."/>
            <person name="Tettelin H."/>
            <person name="Glass J.I."/>
            <person name="Rusch D."/>
            <person name="Podicherti R."/>
            <person name="Tsui H.-C.T."/>
            <person name="Winkler M.E."/>
        </authorList>
    </citation>
    <scope>NUCLEOTIDE SEQUENCE</scope>
</reference>
<dbReference type="AlphaFoldDB" id="A0A382LVQ7"/>
<organism evidence="1">
    <name type="scientific">marine metagenome</name>
    <dbReference type="NCBI Taxonomy" id="408172"/>
    <lineage>
        <taxon>unclassified sequences</taxon>
        <taxon>metagenomes</taxon>
        <taxon>ecological metagenomes</taxon>
    </lineage>
</organism>
<dbReference type="EMBL" id="UINC01089603">
    <property type="protein sequence ID" value="SVC40834.1"/>
    <property type="molecule type" value="Genomic_DNA"/>
</dbReference>
<feature type="non-terminal residue" evidence="1">
    <location>
        <position position="26"/>
    </location>
</feature>
<feature type="non-terminal residue" evidence="1">
    <location>
        <position position="1"/>
    </location>
</feature>
<accession>A0A382LVQ7</accession>
<proteinExistence type="predicted"/>
<protein>
    <submittedName>
        <fullName evidence="1">Uncharacterized protein</fullName>
    </submittedName>
</protein>
<evidence type="ECO:0000313" key="1">
    <source>
        <dbReference type="EMBL" id="SVC40834.1"/>
    </source>
</evidence>